<keyword evidence="10" id="KW-0464">Manganese</keyword>
<dbReference type="Gene3D" id="3.90.228.20">
    <property type="match status" value="1"/>
</dbReference>
<sequence>MTTRVNPNCRLEDQGIEGLGRVYYNLLEPALMTEAVARGEGQLGLGGAFLVTTGAHTGRSPKDKFVVRTPSVEDTIWWDNNKPMDPEAFDRLHADMLAHMKGRDYFVQDLFGGADAENRLDVRVVTELAWHGLFIRHLLRRPEADELATFAPDFTIINCPGFKADPARHGCRSETVIAMNFDKKLILIANTAYAGENKKSVFTLLNYLLPEKGIMPMHCSANHAPGDPDDSAVFFGLSGTGKTTLSADPSRVLIGDDEHGWSDKGIFNFEGGCYAKTINLSPKAEPEIYATTSRFGTVVENMVFDKDSLELDFEDNSITDNMRCAYPLDAISNASETSLGGHPRNVIMLTCDAYGVLPPIARLTPAQAMYHFLSGFTSKTPGTEVGVTEPIPTFSTCFGAPFMPRRPEVYGKLLQAKIAQHGASCWLVNTGWTGGAFGTGSRMPIAATRALLAAALDGSLNDVQFRKDPNFGFEVPVSVPGVSDVLLDPRQTWADAAAYDAQAKKLVQMFCDNFAQYLDAIDDEIRAAAIG</sequence>
<dbReference type="InterPro" id="IPR013035">
    <property type="entry name" value="PEP_carboxykinase_C"/>
</dbReference>
<dbReference type="RefSeq" id="WP_119886884.1">
    <property type="nucleotide sequence ID" value="NZ_CP067169.1"/>
</dbReference>
<feature type="binding site" evidence="10">
    <location>
        <position position="59"/>
    </location>
    <ligand>
        <name>substrate</name>
    </ligand>
</feature>
<feature type="binding site" evidence="10">
    <location>
        <position position="199"/>
    </location>
    <ligand>
        <name>substrate</name>
    </ligand>
</feature>
<dbReference type="HAMAP" id="MF_00453">
    <property type="entry name" value="PEPCK_ATP"/>
    <property type="match status" value="1"/>
</dbReference>
<evidence type="ECO:0000256" key="6">
    <source>
        <dbReference type="ARBA" id="ARBA00022793"/>
    </source>
</evidence>
<comment type="function">
    <text evidence="10">Involved in the gluconeogenesis. Catalyzes the conversion of oxaloacetate (OAA) to phosphoenolpyruvate (PEP) through direct phosphoryl transfer between the nucleoside triphosphate and OAA.</text>
</comment>
<proteinExistence type="inferred from homology"/>
<feature type="binding site" evidence="10">
    <location>
        <position position="199"/>
    </location>
    <ligand>
        <name>ATP</name>
        <dbReference type="ChEBI" id="CHEBI:30616"/>
    </ligand>
</feature>
<organism evidence="11 12">
    <name type="scientific">Paracoccus aestuarii</name>
    <dbReference type="NCBI Taxonomy" id="453842"/>
    <lineage>
        <taxon>Bacteria</taxon>
        <taxon>Pseudomonadati</taxon>
        <taxon>Pseudomonadota</taxon>
        <taxon>Alphaproteobacteria</taxon>
        <taxon>Rhodobacterales</taxon>
        <taxon>Paracoccaceae</taxon>
        <taxon>Paracoccus</taxon>
    </lineage>
</organism>
<feature type="binding site" evidence="10">
    <location>
        <begin position="236"/>
        <end position="244"/>
    </location>
    <ligand>
        <name>ATP</name>
        <dbReference type="ChEBI" id="CHEBI:30616"/>
    </ligand>
</feature>
<dbReference type="NCBIfam" id="NF006820">
    <property type="entry name" value="PRK09344.1-2"/>
    <property type="match status" value="1"/>
</dbReference>
<dbReference type="GO" id="GO:0016301">
    <property type="term" value="F:kinase activity"/>
    <property type="evidence" value="ECO:0007669"/>
    <property type="project" value="UniProtKB-KW"/>
</dbReference>
<feature type="binding site" evidence="10">
    <location>
        <position position="199"/>
    </location>
    <ligand>
        <name>Mn(2+)</name>
        <dbReference type="ChEBI" id="CHEBI:29035"/>
    </ligand>
</feature>
<keyword evidence="10" id="KW-0479">Metal-binding</keyword>
<accession>A0A418ZT52</accession>
<comment type="catalytic activity">
    <reaction evidence="9 10">
        <text>oxaloacetate + ATP = phosphoenolpyruvate + ADP + CO2</text>
        <dbReference type="Rhea" id="RHEA:18617"/>
        <dbReference type="ChEBI" id="CHEBI:16452"/>
        <dbReference type="ChEBI" id="CHEBI:16526"/>
        <dbReference type="ChEBI" id="CHEBI:30616"/>
        <dbReference type="ChEBI" id="CHEBI:58702"/>
        <dbReference type="ChEBI" id="CHEBI:456216"/>
        <dbReference type="EC" id="4.1.1.49"/>
    </reaction>
</comment>
<name>A0A418ZT52_9RHOB</name>
<evidence type="ECO:0000256" key="9">
    <source>
        <dbReference type="ARBA" id="ARBA00047371"/>
    </source>
</evidence>
<dbReference type="GO" id="GO:0005524">
    <property type="term" value="F:ATP binding"/>
    <property type="evidence" value="ECO:0007669"/>
    <property type="project" value="UniProtKB-UniRule"/>
</dbReference>
<evidence type="ECO:0000313" key="12">
    <source>
        <dbReference type="Proteomes" id="UP000285530"/>
    </source>
</evidence>
<feature type="binding site" evidence="10">
    <location>
        <position position="257"/>
    </location>
    <ligand>
        <name>Mn(2+)</name>
        <dbReference type="ChEBI" id="CHEBI:29035"/>
    </ligand>
</feature>
<feature type="binding site" evidence="10">
    <location>
        <position position="285"/>
    </location>
    <ligand>
        <name>ATP</name>
        <dbReference type="ChEBI" id="CHEBI:30616"/>
    </ligand>
</feature>
<keyword evidence="10" id="KW-0963">Cytoplasm</keyword>
<dbReference type="EMBL" id="QZEV01000069">
    <property type="protein sequence ID" value="RJL01208.1"/>
    <property type="molecule type" value="Genomic_DNA"/>
</dbReference>
<reference evidence="11 12" key="1">
    <citation type="submission" date="2018-09" db="EMBL/GenBank/DDBJ databases">
        <title>Paracoccus onubensis nov. sp. a moderate halophilic bacterium isolated from Gruta de las Maravillas (Aracena, Spain).</title>
        <authorList>
            <person name="Jurado V."/>
            <person name="Gutierrez-Patricio S."/>
            <person name="Gonzalez-Pimentel J.L."/>
            <person name="Laiz L."/>
            <person name="Saiz-Jimenez C."/>
        </authorList>
    </citation>
    <scope>NUCLEOTIDE SEQUENCE [LARGE SCALE GENOMIC DNA]</scope>
    <source>
        <strain evidence="11 12">DSM 19484</strain>
    </source>
</reference>
<dbReference type="UniPathway" id="UPA00138"/>
<dbReference type="Gene3D" id="3.40.449.10">
    <property type="entry name" value="Phosphoenolpyruvate Carboxykinase, domain 1"/>
    <property type="match status" value="1"/>
</dbReference>
<dbReference type="InterPro" id="IPR001272">
    <property type="entry name" value="PEP_carboxykinase_ATP"/>
</dbReference>
<evidence type="ECO:0000256" key="7">
    <source>
        <dbReference type="ARBA" id="ARBA00022840"/>
    </source>
</evidence>
<keyword evidence="12" id="KW-1185">Reference proteome</keyword>
<evidence type="ECO:0000256" key="10">
    <source>
        <dbReference type="HAMAP-Rule" id="MF_00453"/>
    </source>
</evidence>
<dbReference type="SUPFAM" id="SSF53795">
    <property type="entry name" value="PEP carboxykinase-like"/>
    <property type="match status" value="1"/>
</dbReference>
<evidence type="ECO:0000256" key="8">
    <source>
        <dbReference type="ARBA" id="ARBA00023239"/>
    </source>
</evidence>
<evidence type="ECO:0000256" key="1">
    <source>
        <dbReference type="ARBA" id="ARBA00004742"/>
    </source>
</evidence>
<keyword evidence="11" id="KW-0808">Transferase</keyword>
<dbReference type="PANTHER" id="PTHR30031">
    <property type="entry name" value="PHOSPHOENOLPYRUVATE CARBOXYKINASE ATP"/>
    <property type="match status" value="1"/>
</dbReference>
<feature type="binding site" evidence="10">
    <location>
        <position position="323"/>
    </location>
    <ligand>
        <name>substrate</name>
    </ligand>
</feature>
<keyword evidence="11" id="KW-0670">Pyruvate</keyword>
<comment type="subcellular location">
    <subcellularLocation>
        <location evidence="10">Cytoplasm</location>
    </subcellularLocation>
</comment>
<dbReference type="PIRSF" id="PIRSF006294">
    <property type="entry name" value="PEP_crbxkin"/>
    <property type="match status" value="1"/>
</dbReference>
<dbReference type="GO" id="GO:0006094">
    <property type="term" value="P:gluconeogenesis"/>
    <property type="evidence" value="ECO:0007669"/>
    <property type="project" value="UniProtKB-UniRule"/>
</dbReference>
<dbReference type="InterPro" id="IPR008210">
    <property type="entry name" value="PEP_carboxykinase_N"/>
</dbReference>
<feature type="binding site" evidence="10">
    <location>
        <position position="218"/>
    </location>
    <ligand>
        <name>ATP</name>
        <dbReference type="ChEBI" id="CHEBI:30616"/>
    </ligand>
</feature>
<comment type="cofactor">
    <cofactor evidence="10">
        <name>Mn(2+)</name>
        <dbReference type="ChEBI" id="CHEBI:29035"/>
    </cofactor>
    <text evidence="10">Binds 1 Mn(2+) ion per subunit.</text>
</comment>
<dbReference type="AlphaFoldDB" id="A0A418ZT52"/>
<comment type="similarity">
    <text evidence="2 10">Belongs to the phosphoenolpyruvate carboxykinase (ATP) family.</text>
</comment>
<keyword evidence="11" id="KW-0418">Kinase</keyword>
<protein>
    <recommendedName>
        <fullName evidence="3 10">Phosphoenolpyruvate carboxykinase (ATP)</fullName>
        <shortName evidence="10">PCK</shortName>
        <shortName evidence="10">PEP carboxykinase</shortName>
        <shortName evidence="10">PEPCK</shortName>
        <ecNumber evidence="3 10">4.1.1.49</ecNumber>
    </recommendedName>
</protein>
<keyword evidence="4 10" id="KW-0312">Gluconeogenesis</keyword>
<dbReference type="GO" id="GO:0005829">
    <property type="term" value="C:cytosol"/>
    <property type="evidence" value="ECO:0007669"/>
    <property type="project" value="TreeGrafter"/>
</dbReference>
<dbReference type="Gene3D" id="2.170.8.10">
    <property type="entry name" value="Phosphoenolpyruvate Carboxykinase, domain 2"/>
    <property type="match status" value="1"/>
</dbReference>
<dbReference type="GO" id="GO:0046872">
    <property type="term" value="F:metal ion binding"/>
    <property type="evidence" value="ECO:0007669"/>
    <property type="project" value="UniProtKB-KW"/>
</dbReference>
<keyword evidence="5 10" id="KW-0547">Nucleotide-binding</keyword>
<keyword evidence="8 10" id="KW-0456">Lyase</keyword>
<keyword evidence="7 10" id="KW-0067">ATP-binding</keyword>
<dbReference type="EC" id="4.1.1.49" evidence="3 10"/>
<dbReference type="PANTHER" id="PTHR30031:SF0">
    <property type="entry name" value="PHOSPHOENOLPYRUVATE CARBOXYKINASE (ATP)"/>
    <property type="match status" value="1"/>
</dbReference>
<dbReference type="OrthoDB" id="9806325at2"/>
<evidence type="ECO:0000313" key="11">
    <source>
        <dbReference type="EMBL" id="RJL01208.1"/>
    </source>
</evidence>
<gene>
    <name evidence="10" type="primary">pckA</name>
    <name evidence="11" type="ORF">D3P06_12600</name>
</gene>
<evidence type="ECO:0000256" key="2">
    <source>
        <dbReference type="ARBA" id="ARBA00006052"/>
    </source>
</evidence>
<dbReference type="SUPFAM" id="SSF68923">
    <property type="entry name" value="PEP carboxykinase N-terminal domain"/>
    <property type="match status" value="1"/>
</dbReference>
<keyword evidence="6 10" id="KW-0210">Decarboxylase</keyword>
<dbReference type="PROSITE" id="PS00532">
    <property type="entry name" value="PEPCK_ATP"/>
    <property type="match status" value="1"/>
</dbReference>
<dbReference type="Pfam" id="PF01293">
    <property type="entry name" value="PEPCK_ATP"/>
    <property type="match status" value="1"/>
</dbReference>
<dbReference type="NCBIfam" id="NF006821">
    <property type="entry name" value="PRK09344.1-3"/>
    <property type="match status" value="1"/>
</dbReference>
<evidence type="ECO:0000256" key="3">
    <source>
        <dbReference type="ARBA" id="ARBA00012363"/>
    </source>
</evidence>
<dbReference type="NCBIfam" id="NF006822">
    <property type="entry name" value="PRK09344.1-4"/>
    <property type="match status" value="1"/>
</dbReference>
<dbReference type="InterPro" id="IPR015994">
    <property type="entry name" value="PEPCK_ATP_CS"/>
</dbReference>
<feature type="binding site" evidence="10">
    <location>
        <position position="448"/>
    </location>
    <ligand>
        <name>ATP</name>
        <dbReference type="ChEBI" id="CHEBI:30616"/>
    </ligand>
</feature>
<feature type="binding site" evidence="10">
    <location>
        <position position="218"/>
    </location>
    <ligand>
        <name>Mn(2+)</name>
        <dbReference type="ChEBI" id="CHEBI:29035"/>
    </ligand>
</feature>
<evidence type="ECO:0000256" key="5">
    <source>
        <dbReference type="ARBA" id="ARBA00022741"/>
    </source>
</evidence>
<feature type="binding site" evidence="10">
    <location>
        <position position="323"/>
    </location>
    <ligand>
        <name>ATP</name>
        <dbReference type="ChEBI" id="CHEBI:30616"/>
    </ligand>
</feature>
<comment type="caution">
    <text evidence="10">Lacks conserved residue(s) required for the propagation of feature annotation.</text>
</comment>
<dbReference type="NCBIfam" id="TIGR00224">
    <property type="entry name" value="pckA"/>
    <property type="match status" value="1"/>
</dbReference>
<comment type="pathway">
    <text evidence="1 10">Carbohydrate biosynthesis; gluconeogenesis.</text>
</comment>
<evidence type="ECO:0000256" key="4">
    <source>
        <dbReference type="ARBA" id="ARBA00022432"/>
    </source>
</evidence>
<dbReference type="Proteomes" id="UP000285530">
    <property type="component" value="Unassembled WGS sequence"/>
</dbReference>
<feature type="binding site" evidence="10">
    <location>
        <position position="193"/>
    </location>
    <ligand>
        <name>substrate</name>
    </ligand>
</feature>
<comment type="caution">
    <text evidence="11">The sequence shown here is derived from an EMBL/GenBank/DDBJ whole genome shotgun (WGS) entry which is preliminary data.</text>
</comment>
<dbReference type="GO" id="GO:0004612">
    <property type="term" value="F:phosphoenolpyruvate carboxykinase (ATP) activity"/>
    <property type="evidence" value="ECO:0007669"/>
    <property type="project" value="UniProtKB-UniRule"/>
</dbReference>